<reference evidence="2" key="1">
    <citation type="submission" date="2018-02" db="EMBL/GenBank/DDBJ databases">
        <title>Rhizophora mucronata_Transcriptome.</title>
        <authorList>
            <person name="Meera S.P."/>
            <person name="Sreeshan A."/>
            <person name="Augustine A."/>
        </authorList>
    </citation>
    <scope>NUCLEOTIDE SEQUENCE</scope>
    <source>
        <tissue evidence="2">Leaf</tissue>
    </source>
</reference>
<organism evidence="2">
    <name type="scientific">Rhizophora mucronata</name>
    <name type="common">Asiatic mangrove</name>
    <dbReference type="NCBI Taxonomy" id="61149"/>
    <lineage>
        <taxon>Eukaryota</taxon>
        <taxon>Viridiplantae</taxon>
        <taxon>Streptophyta</taxon>
        <taxon>Embryophyta</taxon>
        <taxon>Tracheophyta</taxon>
        <taxon>Spermatophyta</taxon>
        <taxon>Magnoliopsida</taxon>
        <taxon>eudicotyledons</taxon>
        <taxon>Gunneridae</taxon>
        <taxon>Pentapetalae</taxon>
        <taxon>rosids</taxon>
        <taxon>fabids</taxon>
        <taxon>Malpighiales</taxon>
        <taxon>Rhizophoraceae</taxon>
        <taxon>Rhizophora</taxon>
    </lineage>
</organism>
<name>A0A2P2JKQ2_RHIMU</name>
<keyword evidence="1" id="KW-1133">Transmembrane helix</keyword>
<proteinExistence type="predicted"/>
<protein>
    <submittedName>
        <fullName evidence="2">Uncharacterized protein</fullName>
    </submittedName>
</protein>
<sequence>MFLSTLFLLSSNTQKSKLSSVRLLATDSHVDSKFVIPFAPSKIYASSILFLIVCPFSKVGFLLVYTFIYIHEK</sequence>
<feature type="transmembrane region" description="Helical" evidence="1">
    <location>
        <begin position="43"/>
        <end position="70"/>
    </location>
</feature>
<evidence type="ECO:0000256" key="1">
    <source>
        <dbReference type="SAM" id="Phobius"/>
    </source>
</evidence>
<keyword evidence="1" id="KW-0472">Membrane</keyword>
<keyword evidence="1" id="KW-0812">Transmembrane</keyword>
<accession>A0A2P2JKQ2</accession>
<evidence type="ECO:0000313" key="2">
    <source>
        <dbReference type="EMBL" id="MBW94063.1"/>
    </source>
</evidence>
<dbReference type="AlphaFoldDB" id="A0A2P2JKQ2"/>
<dbReference type="EMBL" id="GGEC01013580">
    <property type="protein sequence ID" value="MBW94063.1"/>
    <property type="molecule type" value="Transcribed_RNA"/>
</dbReference>